<feature type="region of interest" description="Disordered" evidence="1">
    <location>
        <begin position="356"/>
        <end position="376"/>
    </location>
</feature>
<comment type="caution">
    <text evidence="2">The sequence shown here is derived from an EMBL/GenBank/DDBJ whole genome shotgun (WGS) entry which is preliminary data.</text>
</comment>
<evidence type="ECO:0000313" key="3">
    <source>
        <dbReference type="Proteomes" id="UP000215914"/>
    </source>
</evidence>
<evidence type="ECO:0000313" key="2">
    <source>
        <dbReference type="EMBL" id="KAF5787418.1"/>
    </source>
</evidence>
<accession>A0A9K3N5P1</accession>
<protein>
    <recommendedName>
        <fullName evidence="4">DUF4283 domain-containing protein</fullName>
    </recommendedName>
</protein>
<dbReference type="Proteomes" id="UP000215914">
    <property type="component" value="Unassembled WGS sequence"/>
</dbReference>
<feature type="compositionally biased region" description="Basic and acidic residues" evidence="1">
    <location>
        <begin position="426"/>
        <end position="437"/>
    </location>
</feature>
<reference evidence="2" key="2">
    <citation type="submission" date="2020-06" db="EMBL/GenBank/DDBJ databases">
        <title>Helianthus annuus Genome sequencing and assembly Release 2.</title>
        <authorList>
            <person name="Gouzy J."/>
            <person name="Langlade N."/>
            <person name="Munos S."/>
        </authorList>
    </citation>
    <scope>NUCLEOTIDE SEQUENCE</scope>
    <source>
        <tissue evidence="2">Leaves</tissue>
    </source>
</reference>
<dbReference type="AlphaFoldDB" id="A0A9K3N5P1"/>
<keyword evidence="3" id="KW-1185">Reference proteome</keyword>
<feature type="region of interest" description="Disordered" evidence="1">
    <location>
        <begin position="271"/>
        <end position="305"/>
    </location>
</feature>
<feature type="region of interest" description="Disordered" evidence="1">
    <location>
        <begin position="405"/>
        <end position="437"/>
    </location>
</feature>
<gene>
    <name evidence="2" type="ORF">HanXRQr2_Chr10g0452521</name>
</gene>
<dbReference type="Gramene" id="mRNA:HanXRQr2_Chr10g0452521">
    <property type="protein sequence ID" value="mRNA:HanXRQr2_Chr10g0452521"/>
    <property type="gene ID" value="HanXRQr2_Chr10g0452521"/>
</dbReference>
<feature type="compositionally biased region" description="Polar residues" evidence="1">
    <location>
        <begin position="406"/>
        <end position="416"/>
    </location>
</feature>
<organism evidence="2 3">
    <name type="scientific">Helianthus annuus</name>
    <name type="common">Common sunflower</name>
    <dbReference type="NCBI Taxonomy" id="4232"/>
    <lineage>
        <taxon>Eukaryota</taxon>
        <taxon>Viridiplantae</taxon>
        <taxon>Streptophyta</taxon>
        <taxon>Embryophyta</taxon>
        <taxon>Tracheophyta</taxon>
        <taxon>Spermatophyta</taxon>
        <taxon>Magnoliopsida</taxon>
        <taxon>eudicotyledons</taxon>
        <taxon>Gunneridae</taxon>
        <taxon>Pentapetalae</taxon>
        <taxon>asterids</taxon>
        <taxon>campanulids</taxon>
        <taxon>Asterales</taxon>
        <taxon>Asteraceae</taxon>
        <taxon>Asteroideae</taxon>
        <taxon>Heliantheae alliance</taxon>
        <taxon>Heliantheae</taxon>
        <taxon>Helianthus</taxon>
    </lineage>
</organism>
<dbReference type="EMBL" id="MNCJ02000325">
    <property type="protein sequence ID" value="KAF5787418.1"/>
    <property type="molecule type" value="Genomic_DNA"/>
</dbReference>
<dbReference type="PANTHER" id="PTHR34427">
    <property type="entry name" value="DUF4283 DOMAIN PROTEIN"/>
    <property type="match status" value="1"/>
</dbReference>
<dbReference type="PANTHER" id="PTHR34427:SF5">
    <property type="entry name" value="DUF4283 DOMAIN-CONTAINING PROTEIN"/>
    <property type="match status" value="1"/>
</dbReference>
<proteinExistence type="predicted"/>
<evidence type="ECO:0000256" key="1">
    <source>
        <dbReference type="SAM" id="MobiDB-lite"/>
    </source>
</evidence>
<evidence type="ECO:0008006" key="4">
    <source>
        <dbReference type="Google" id="ProtNLM"/>
    </source>
</evidence>
<reference evidence="2" key="1">
    <citation type="journal article" date="2017" name="Nature">
        <title>The sunflower genome provides insights into oil metabolism, flowering and Asterid evolution.</title>
        <authorList>
            <person name="Badouin H."/>
            <person name="Gouzy J."/>
            <person name="Grassa C.J."/>
            <person name="Murat F."/>
            <person name="Staton S.E."/>
            <person name="Cottret L."/>
            <person name="Lelandais-Briere C."/>
            <person name="Owens G.L."/>
            <person name="Carrere S."/>
            <person name="Mayjonade B."/>
            <person name="Legrand L."/>
            <person name="Gill N."/>
            <person name="Kane N.C."/>
            <person name="Bowers J.E."/>
            <person name="Hubner S."/>
            <person name="Bellec A."/>
            <person name="Berard A."/>
            <person name="Berges H."/>
            <person name="Blanchet N."/>
            <person name="Boniface M.C."/>
            <person name="Brunel D."/>
            <person name="Catrice O."/>
            <person name="Chaidir N."/>
            <person name="Claudel C."/>
            <person name="Donnadieu C."/>
            <person name="Faraut T."/>
            <person name="Fievet G."/>
            <person name="Helmstetter N."/>
            <person name="King M."/>
            <person name="Knapp S.J."/>
            <person name="Lai Z."/>
            <person name="Le Paslier M.C."/>
            <person name="Lippi Y."/>
            <person name="Lorenzon L."/>
            <person name="Mandel J.R."/>
            <person name="Marage G."/>
            <person name="Marchand G."/>
            <person name="Marquand E."/>
            <person name="Bret-Mestries E."/>
            <person name="Morien E."/>
            <person name="Nambeesan S."/>
            <person name="Nguyen T."/>
            <person name="Pegot-Espagnet P."/>
            <person name="Pouilly N."/>
            <person name="Raftis F."/>
            <person name="Sallet E."/>
            <person name="Schiex T."/>
            <person name="Thomas J."/>
            <person name="Vandecasteele C."/>
            <person name="Vares D."/>
            <person name="Vear F."/>
            <person name="Vautrin S."/>
            <person name="Crespi M."/>
            <person name="Mangin B."/>
            <person name="Burke J.M."/>
            <person name="Salse J."/>
            <person name="Munos S."/>
            <person name="Vincourt P."/>
            <person name="Rieseberg L.H."/>
            <person name="Langlade N.B."/>
        </authorList>
    </citation>
    <scope>NUCLEOTIDE SEQUENCE</scope>
    <source>
        <tissue evidence="2">Leaves</tissue>
    </source>
</reference>
<name>A0A9K3N5P1_HELAN</name>
<sequence length="481" mass="52951">MGDYKLKINVARFAVENSGVNVEKEGKVNNLRQAGQSSYGGIFNVRDVRSYKEVVGSSKLGGGPKEQNVGRQEFDQRMEERFIVVPDRSGAFKNLHGLALVGRTKNLEILVDFDKLLRIVNITVAHFQYLGGLSLLITFHDEDWLRRFLDLKDIWNLWFSKLDPWNGQTLPLERVAWLKLCGIPLHLLDGDVLSQVGELFGKDLFVPKSFEEDQDLSFARVGVLVGQSRRIVEEVEVKWKDKSFRIWAASASASTPVEGMQVSGDEEFVAAQGAGGGGEDEKSPEFTGSCSKADPPNVHGENSFRAHNNDEEREGSLLGSQGFQLGSRGVGPMLVGAFKSESGEKVGRPKRRCNLGQRKSRAQVHPSVNNSPEDLRPKKISRSLMEHNSHGFGFVGFTSHRLTPLDLNTSAPSSEPQDGVSADPEDQVKGSKEDEQRHLMGAEEEVVNIISIGAKVGIEFGQEVEQVSKIIGLSGNNGVEL</sequence>